<dbReference type="OrthoDB" id="361870at2759"/>
<keyword evidence="7" id="KW-1185">Reference proteome</keyword>
<dbReference type="GeneID" id="11493494"/>
<keyword evidence="2" id="KW-0689">Ribosomal protein</keyword>
<dbReference type="HOGENOM" id="CLU_090033_0_0_1"/>
<name>G0WFS9_NAUDC</name>
<dbReference type="AlphaFoldDB" id="G0WFS9"/>
<proteinExistence type="inferred from homology"/>
<dbReference type="Gene3D" id="2.30.170.40">
    <property type="entry name" value="Ribosomal protein L28/L24"/>
    <property type="match status" value="1"/>
</dbReference>
<sequence>MMKSNFASTVNTFISKRSFASTAYPLRQWKLIESRNVGIKPRYKVGDPRPIYIPKERLKFPDYKYGESNIFKQSNKGLYGGSFVQYGNSISESKQKTRRRWLPNIVKKGLWSETLGRNISIKLTTKVLKTISKEGGIDNYLIKDKSARIKELGPTGWKLRYLVLKKKELDEIEARQLENKIVKDDGTETQFYSTEILNGEKVHIIVGKRKLLKYLYPLEKLESVANSEFMDYKRFIELYAKCSFGEIISKLNEHNFDMTTITIPSKNATALNQVNHHTEQFHTAVI</sequence>
<dbReference type="InterPro" id="IPR034704">
    <property type="entry name" value="Ribosomal_bL28/bL31-like_sf"/>
</dbReference>
<dbReference type="RefSeq" id="XP_003671883.1">
    <property type="nucleotide sequence ID" value="XM_003671835.1"/>
</dbReference>
<evidence type="ECO:0000256" key="5">
    <source>
        <dbReference type="ARBA" id="ARBA00037226"/>
    </source>
</evidence>
<dbReference type="Pfam" id="PF00830">
    <property type="entry name" value="Ribosomal_L28"/>
    <property type="match status" value="1"/>
</dbReference>
<evidence type="ECO:0000256" key="4">
    <source>
        <dbReference type="ARBA" id="ARBA00035269"/>
    </source>
</evidence>
<protein>
    <recommendedName>
        <fullName evidence="4">Large ribosomal subunit protein bL28m</fullName>
    </recommendedName>
</protein>
<dbReference type="KEGG" id="ndi:NDAI_0I00710"/>
<evidence type="ECO:0000256" key="3">
    <source>
        <dbReference type="ARBA" id="ARBA00023274"/>
    </source>
</evidence>
<dbReference type="InterPro" id="IPR037147">
    <property type="entry name" value="Ribosomal_bL28_sf"/>
</dbReference>
<dbReference type="FunFam" id="2.30.170.40:FF:000003">
    <property type="entry name" value="54S ribosomal protein L24"/>
    <property type="match status" value="1"/>
</dbReference>
<dbReference type="HAMAP" id="MF_00373">
    <property type="entry name" value="Ribosomal_bL28"/>
    <property type="match status" value="1"/>
</dbReference>
<dbReference type="Proteomes" id="UP000000689">
    <property type="component" value="Chromosome 9"/>
</dbReference>
<dbReference type="EMBL" id="HE580275">
    <property type="protein sequence ID" value="CCD26640.1"/>
    <property type="molecule type" value="Genomic_DNA"/>
</dbReference>
<dbReference type="InterPro" id="IPR026569">
    <property type="entry name" value="Ribosomal_bL28"/>
</dbReference>
<organism evidence="6 7">
    <name type="scientific">Naumovozyma dairenensis (strain ATCC 10597 / BCRC 20456 / CBS 421 / NBRC 0211 / NRRL Y-12639)</name>
    <name type="common">Saccharomyces dairenensis</name>
    <dbReference type="NCBI Taxonomy" id="1071378"/>
    <lineage>
        <taxon>Eukaryota</taxon>
        <taxon>Fungi</taxon>
        <taxon>Dikarya</taxon>
        <taxon>Ascomycota</taxon>
        <taxon>Saccharomycotina</taxon>
        <taxon>Saccharomycetes</taxon>
        <taxon>Saccharomycetales</taxon>
        <taxon>Saccharomycetaceae</taxon>
        <taxon>Naumovozyma</taxon>
    </lineage>
</organism>
<dbReference type="eggNOG" id="KOG3278">
    <property type="taxonomic scope" value="Eukaryota"/>
</dbReference>
<evidence type="ECO:0000313" key="6">
    <source>
        <dbReference type="EMBL" id="CCD26640.1"/>
    </source>
</evidence>
<keyword evidence="3" id="KW-0687">Ribonucleoprotein</keyword>
<dbReference type="OMA" id="IKMTAKV"/>
<dbReference type="PANTHER" id="PTHR13528">
    <property type="entry name" value="39S RIBOSOMAL PROTEIN L28, MITOCHONDRIAL"/>
    <property type="match status" value="1"/>
</dbReference>
<dbReference type="GO" id="GO:0003735">
    <property type="term" value="F:structural constituent of ribosome"/>
    <property type="evidence" value="ECO:0007669"/>
    <property type="project" value="EnsemblFungi"/>
</dbReference>
<evidence type="ECO:0000313" key="7">
    <source>
        <dbReference type="Proteomes" id="UP000000689"/>
    </source>
</evidence>
<evidence type="ECO:0000256" key="2">
    <source>
        <dbReference type="ARBA" id="ARBA00022980"/>
    </source>
</evidence>
<reference evidence="6 7" key="1">
    <citation type="journal article" date="2011" name="Proc. Natl. Acad. Sci. U.S.A.">
        <title>Evolutionary erosion of yeast sex chromosomes by mating-type switching accidents.</title>
        <authorList>
            <person name="Gordon J.L."/>
            <person name="Armisen D."/>
            <person name="Proux-Wera E."/>
            <person name="Oheigeartaigh S.S."/>
            <person name="Byrne K.P."/>
            <person name="Wolfe K.H."/>
        </authorList>
    </citation>
    <scope>NUCLEOTIDE SEQUENCE [LARGE SCALE GENOMIC DNA]</scope>
    <source>
        <strain evidence="7">ATCC 10597 / BCRC 20456 / CBS 421 / NBRC 0211 / NRRL Y-12639</strain>
    </source>
</reference>
<dbReference type="STRING" id="1071378.G0WFS9"/>
<accession>G0WFS9</accession>
<dbReference type="PANTHER" id="PTHR13528:SF2">
    <property type="entry name" value="LARGE RIBOSOMAL SUBUNIT PROTEIN BL28M"/>
    <property type="match status" value="1"/>
</dbReference>
<comment type="similarity">
    <text evidence="1">Belongs to the bacterial ribosomal protein bL28 family.</text>
</comment>
<dbReference type="GO" id="GO:0005762">
    <property type="term" value="C:mitochondrial large ribosomal subunit"/>
    <property type="evidence" value="ECO:0007669"/>
    <property type="project" value="EnsemblFungi"/>
</dbReference>
<evidence type="ECO:0000256" key="1">
    <source>
        <dbReference type="ARBA" id="ARBA00008760"/>
    </source>
</evidence>
<gene>
    <name evidence="6" type="primary">NDAI0I00710</name>
    <name evidence="6" type="ordered locus">NDAI_0I00710</name>
</gene>
<dbReference type="SUPFAM" id="SSF143800">
    <property type="entry name" value="L28p-like"/>
    <property type="match status" value="1"/>
</dbReference>
<comment type="function">
    <text evidence="5">Component of the mitochondrial ribosome (mitoribosome), a dedicated translation machinery responsible for the synthesis of mitochondrial genome-encoded proteins, including at least some of the essential transmembrane subunits of the mitochondrial respiratory chain. The mitoribosomes are attached to the mitochondrial inner membrane and translation products are cotranslationally integrated into the membrane.</text>
</comment>